<dbReference type="STRING" id="30732.ENSOMEP00000032013"/>
<evidence type="ECO:0000256" key="1">
    <source>
        <dbReference type="ARBA" id="ARBA00004141"/>
    </source>
</evidence>
<evidence type="ECO:0000256" key="7">
    <source>
        <dbReference type="ARBA" id="ARBA00023180"/>
    </source>
</evidence>
<dbReference type="Ensembl" id="ENSOMET00000023777.1">
    <property type="protein sequence ID" value="ENSOMEP00000032013.1"/>
    <property type="gene ID" value="ENSOMEG00000017118.1"/>
</dbReference>
<dbReference type="GeneID" id="118599754"/>
<dbReference type="PaxDb" id="30732-ENSOMEP00000032013"/>
<keyword evidence="3 10" id="KW-1133">Transmembrane helix</keyword>
<dbReference type="GeneTree" id="ENSGT00940000164014"/>
<dbReference type="InterPro" id="IPR000276">
    <property type="entry name" value="GPCR_Rhodpsn"/>
</dbReference>
<keyword evidence="13" id="KW-1185">Reference proteome</keyword>
<dbReference type="PROSITE" id="PS50262">
    <property type="entry name" value="G_PROTEIN_RECEP_F1_2"/>
    <property type="match status" value="1"/>
</dbReference>
<reference evidence="12" key="2">
    <citation type="submission" date="2025-09" db="UniProtKB">
        <authorList>
            <consortium name="Ensembl"/>
        </authorList>
    </citation>
    <scope>IDENTIFICATION</scope>
</reference>
<keyword evidence="8 9" id="KW-0807">Transducer</keyword>
<dbReference type="SUPFAM" id="SSF81321">
    <property type="entry name" value="Family A G protein-coupled receptor-like"/>
    <property type="match status" value="1"/>
</dbReference>
<sequence length="295" mass="34612">MEESCNESFYNNSCLEPDYIYYDETVLGYVFLSVGCVGLFLILLALYPVYSMIRKDPVAPVSLINLLISDLIQLCCLIVMIANDDIFELSFNINFCAKMVSISFMVVISMERYLCVAWPMWYRFNQNIKNYVIISLAAWLLPIFYFIVYFFTFNYGYDILVSCYFLFPFPLLTFSLYKTIKVLYAIRGVSRAEKLRIISILSLVLIMYLVIFLPTVIFIWYYPNNDTFSYISYILFLSSPLADLVLYIFMRKDIFDRYLLSFCCCKMVQEEISTTVENADISRRFSEDAERGITE</sequence>
<feature type="transmembrane region" description="Helical" evidence="10">
    <location>
        <begin position="228"/>
        <end position="249"/>
    </location>
</feature>
<protein>
    <recommendedName>
        <fullName evidence="11">G-protein coupled receptors family 1 profile domain-containing protein</fullName>
    </recommendedName>
</protein>
<dbReference type="InterPro" id="IPR017452">
    <property type="entry name" value="GPCR_Rhodpsn_7TM"/>
</dbReference>
<comment type="similarity">
    <text evidence="9">Belongs to the G-protein coupled receptor 1 family.</text>
</comment>
<evidence type="ECO:0000256" key="2">
    <source>
        <dbReference type="ARBA" id="ARBA00022692"/>
    </source>
</evidence>
<dbReference type="Proteomes" id="UP000261560">
    <property type="component" value="Unplaced"/>
</dbReference>
<keyword evidence="6 9" id="KW-0675">Receptor</keyword>
<evidence type="ECO:0000256" key="4">
    <source>
        <dbReference type="ARBA" id="ARBA00023040"/>
    </source>
</evidence>
<evidence type="ECO:0000313" key="12">
    <source>
        <dbReference type="Ensembl" id="ENSOMEP00000032013.1"/>
    </source>
</evidence>
<keyword evidence="5 10" id="KW-0472">Membrane</keyword>
<dbReference type="GO" id="GO:0035025">
    <property type="term" value="P:positive regulation of Rho protein signal transduction"/>
    <property type="evidence" value="ECO:0007669"/>
    <property type="project" value="TreeGrafter"/>
</dbReference>
<feature type="domain" description="G-protein coupled receptors family 1 profile" evidence="11">
    <location>
        <begin position="100"/>
        <end position="218"/>
    </location>
</feature>
<organism evidence="12 13">
    <name type="scientific">Oryzias melastigma</name>
    <name type="common">Marine medaka</name>
    <dbReference type="NCBI Taxonomy" id="30732"/>
    <lineage>
        <taxon>Eukaryota</taxon>
        <taxon>Metazoa</taxon>
        <taxon>Chordata</taxon>
        <taxon>Craniata</taxon>
        <taxon>Vertebrata</taxon>
        <taxon>Euteleostomi</taxon>
        <taxon>Actinopterygii</taxon>
        <taxon>Neopterygii</taxon>
        <taxon>Teleostei</taxon>
        <taxon>Neoteleostei</taxon>
        <taxon>Acanthomorphata</taxon>
        <taxon>Ovalentaria</taxon>
        <taxon>Atherinomorphae</taxon>
        <taxon>Beloniformes</taxon>
        <taxon>Adrianichthyidae</taxon>
        <taxon>Oryziinae</taxon>
        <taxon>Oryzias</taxon>
    </lineage>
</organism>
<proteinExistence type="inferred from homology"/>
<dbReference type="GO" id="GO:0004930">
    <property type="term" value="F:G protein-coupled receptor activity"/>
    <property type="evidence" value="ECO:0007669"/>
    <property type="project" value="UniProtKB-KW"/>
</dbReference>
<evidence type="ECO:0000256" key="6">
    <source>
        <dbReference type="ARBA" id="ARBA00023170"/>
    </source>
</evidence>
<dbReference type="KEGG" id="oml:118599754"/>
<keyword evidence="4 9" id="KW-0297">G-protein coupled receptor</keyword>
<feature type="transmembrane region" description="Helical" evidence="10">
    <location>
        <begin position="89"/>
        <end position="110"/>
    </location>
</feature>
<reference evidence="12" key="1">
    <citation type="submission" date="2025-08" db="UniProtKB">
        <authorList>
            <consortium name="Ensembl"/>
        </authorList>
    </citation>
    <scope>IDENTIFICATION</scope>
</reference>
<dbReference type="Gene3D" id="1.20.1070.10">
    <property type="entry name" value="Rhodopsin 7-helix transmembrane proteins"/>
    <property type="match status" value="1"/>
</dbReference>
<keyword evidence="2 9" id="KW-0812">Transmembrane</keyword>
<feature type="transmembrane region" description="Helical" evidence="10">
    <location>
        <begin position="131"/>
        <end position="153"/>
    </location>
</feature>
<dbReference type="AlphaFoldDB" id="A0A3B3DPF3"/>
<dbReference type="RefSeq" id="XP_036071557.1">
    <property type="nucleotide sequence ID" value="XM_036215664.1"/>
</dbReference>
<comment type="subcellular location">
    <subcellularLocation>
        <location evidence="1">Membrane</location>
        <topology evidence="1">Multi-pass membrane protein</topology>
    </subcellularLocation>
</comment>
<dbReference type="PRINTS" id="PR00237">
    <property type="entry name" value="GPCRRHODOPSN"/>
</dbReference>
<evidence type="ECO:0000256" key="5">
    <source>
        <dbReference type="ARBA" id="ARBA00023136"/>
    </source>
</evidence>
<accession>A0A3B3DPF3</accession>
<dbReference type="PROSITE" id="PS00237">
    <property type="entry name" value="G_PROTEIN_RECEP_F1_1"/>
    <property type="match status" value="1"/>
</dbReference>
<feature type="transmembrane region" description="Helical" evidence="10">
    <location>
        <begin position="159"/>
        <end position="177"/>
    </location>
</feature>
<dbReference type="GO" id="GO:0005886">
    <property type="term" value="C:plasma membrane"/>
    <property type="evidence" value="ECO:0007669"/>
    <property type="project" value="TreeGrafter"/>
</dbReference>
<evidence type="ECO:0000256" key="10">
    <source>
        <dbReference type="SAM" id="Phobius"/>
    </source>
</evidence>
<feature type="transmembrane region" description="Helical" evidence="10">
    <location>
        <begin position="197"/>
        <end position="222"/>
    </location>
</feature>
<evidence type="ECO:0000259" key="11">
    <source>
        <dbReference type="PROSITE" id="PS50262"/>
    </source>
</evidence>
<name>A0A3B3DPF3_ORYME</name>
<dbReference type="GO" id="GO:0007200">
    <property type="term" value="P:phospholipase C-activating G protein-coupled receptor signaling pathway"/>
    <property type="evidence" value="ECO:0007669"/>
    <property type="project" value="TreeGrafter"/>
</dbReference>
<keyword evidence="7" id="KW-0325">Glycoprotein</keyword>
<evidence type="ECO:0000256" key="9">
    <source>
        <dbReference type="RuleBase" id="RU000688"/>
    </source>
</evidence>
<feature type="transmembrane region" description="Helical" evidence="10">
    <location>
        <begin position="62"/>
        <end position="83"/>
    </location>
</feature>
<dbReference type="PANTHER" id="PTHR24232:SF85">
    <property type="entry name" value="G-PROTEIN COUPLED RECEPTOR 4"/>
    <property type="match status" value="1"/>
</dbReference>
<dbReference type="PANTHER" id="PTHR24232">
    <property type="entry name" value="G-PROTEIN COUPLED RECEPTOR"/>
    <property type="match status" value="1"/>
</dbReference>
<evidence type="ECO:0000256" key="8">
    <source>
        <dbReference type="ARBA" id="ARBA00023224"/>
    </source>
</evidence>
<evidence type="ECO:0000256" key="3">
    <source>
        <dbReference type="ARBA" id="ARBA00022989"/>
    </source>
</evidence>
<dbReference type="OMA" id="FMMCISV"/>
<evidence type="ECO:0000313" key="13">
    <source>
        <dbReference type="Proteomes" id="UP000261560"/>
    </source>
</evidence>
<feature type="transmembrane region" description="Helical" evidence="10">
    <location>
        <begin position="26"/>
        <end position="50"/>
    </location>
</feature>